<dbReference type="AlphaFoldDB" id="A0ABD5QYA2"/>
<keyword evidence="1 4" id="KW-0808">Transferase</keyword>
<dbReference type="Gene3D" id="3.40.630.30">
    <property type="match status" value="1"/>
</dbReference>
<protein>
    <submittedName>
        <fullName evidence="4">GNAT family N-acetyltransferase</fullName>
        <ecNumber evidence="4">2.3.1.-</ecNumber>
    </submittedName>
</protein>
<dbReference type="InterPro" id="IPR000182">
    <property type="entry name" value="GNAT_dom"/>
</dbReference>
<dbReference type="CDD" id="cd04301">
    <property type="entry name" value="NAT_SF"/>
    <property type="match status" value="1"/>
</dbReference>
<evidence type="ECO:0000256" key="1">
    <source>
        <dbReference type="ARBA" id="ARBA00022679"/>
    </source>
</evidence>
<accession>A0ABD5QYA2</accession>
<evidence type="ECO:0000256" key="2">
    <source>
        <dbReference type="ARBA" id="ARBA00023315"/>
    </source>
</evidence>
<comment type="caution">
    <text evidence="4">The sequence shown here is derived from an EMBL/GenBank/DDBJ whole genome shotgun (WGS) entry which is preliminary data.</text>
</comment>
<reference evidence="4 5" key="1">
    <citation type="journal article" date="2019" name="Int. J. Syst. Evol. Microbiol.">
        <title>The Global Catalogue of Microorganisms (GCM) 10K type strain sequencing project: providing services to taxonomists for standard genome sequencing and annotation.</title>
        <authorList>
            <consortium name="The Broad Institute Genomics Platform"/>
            <consortium name="The Broad Institute Genome Sequencing Center for Infectious Disease"/>
            <person name="Wu L."/>
            <person name="Ma J."/>
        </authorList>
    </citation>
    <scope>NUCLEOTIDE SEQUENCE [LARGE SCALE GENOMIC DNA]</scope>
    <source>
        <strain evidence="4 5">CGMCC 1.12124</strain>
    </source>
</reference>
<dbReference type="GO" id="GO:0016746">
    <property type="term" value="F:acyltransferase activity"/>
    <property type="evidence" value="ECO:0007669"/>
    <property type="project" value="UniProtKB-KW"/>
</dbReference>
<proteinExistence type="predicted"/>
<feature type="domain" description="N-acetyltransferase" evidence="3">
    <location>
        <begin position="7"/>
        <end position="153"/>
    </location>
</feature>
<dbReference type="Pfam" id="PF00583">
    <property type="entry name" value="Acetyltransf_1"/>
    <property type="match status" value="1"/>
</dbReference>
<dbReference type="PANTHER" id="PTHR43877">
    <property type="entry name" value="AMINOALKYLPHOSPHONATE N-ACETYLTRANSFERASE-RELATED-RELATED"/>
    <property type="match status" value="1"/>
</dbReference>
<sequence>MDDATTTDVRELTTGPEFEAAYPILRELRDHLDRAEMEVTHERMREEGYLLFGRYDGSELVAVAGITVDTNFYLGKHVFVHDLVTTESRRSEGHGSALLSFLHEWASDRDCETVELESGLWREEAHRFYEEVGYEKYCYSFKYDLDHGSRVGD</sequence>
<evidence type="ECO:0000259" key="3">
    <source>
        <dbReference type="PROSITE" id="PS51186"/>
    </source>
</evidence>
<dbReference type="Proteomes" id="UP001596118">
    <property type="component" value="Unassembled WGS sequence"/>
</dbReference>
<evidence type="ECO:0000313" key="5">
    <source>
        <dbReference type="Proteomes" id="UP001596118"/>
    </source>
</evidence>
<dbReference type="EMBL" id="JBHSKY010000002">
    <property type="protein sequence ID" value="MFC5277677.1"/>
    <property type="molecule type" value="Genomic_DNA"/>
</dbReference>
<gene>
    <name evidence="4" type="ORF">ACFPM1_02670</name>
</gene>
<dbReference type="InterPro" id="IPR050832">
    <property type="entry name" value="Bact_Acetyltransf"/>
</dbReference>
<dbReference type="RefSeq" id="WP_256410665.1">
    <property type="nucleotide sequence ID" value="NZ_JANHDM010000002.1"/>
</dbReference>
<organism evidence="4 5">
    <name type="scientific">Halorubrum rubrum</name>
    <dbReference type="NCBI Taxonomy" id="1126240"/>
    <lineage>
        <taxon>Archaea</taxon>
        <taxon>Methanobacteriati</taxon>
        <taxon>Methanobacteriota</taxon>
        <taxon>Stenosarchaea group</taxon>
        <taxon>Halobacteria</taxon>
        <taxon>Halobacteriales</taxon>
        <taxon>Haloferacaceae</taxon>
        <taxon>Halorubrum</taxon>
    </lineage>
</organism>
<keyword evidence="2 4" id="KW-0012">Acyltransferase</keyword>
<evidence type="ECO:0000313" key="4">
    <source>
        <dbReference type="EMBL" id="MFC5277677.1"/>
    </source>
</evidence>
<keyword evidence="5" id="KW-1185">Reference proteome</keyword>
<dbReference type="PANTHER" id="PTHR43877:SF2">
    <property type="entry name" value="AMINOALKYLPHOSPHONATE N-ACETYLTRANSFERASE-RELATED"/>
    <property type="match status" value="1"/>
</dbReference>
<dbReference type="SUPFAM" id="SSF55729">
    <property type="entry name" value="Acyl-CoA N-acyltransferases (Nat)"/>
    <property type="match status" value="1"/>
</dbReference>
<dbReference type="EC" id="2.3.1.-" evidence="4"/>
<dbReference type="InterPro" id="IPR016181">
    <property type="entry name" value="Acyl_CoA_acyltransferase"/>
</dbReference>
<name>A0ABD5QYA2_9EURY</name>
<dbReference type="PROSITE" id="PS51186">
    <property type="entry name" value="GNAT"/>
    <property type="match status" value="1"/>
</dbReference>